<dbReference type="CDD" id="cd20147">
    <property type="entry name" value="PWWP_HULK"/>
    <property type="match status" value="1"/>
</dbReference>
<evidence type="ECO:0000313" key="12">
    <source>
        <dbReference type="Proteomes" id="UP001558713"/>
    </source>
</evidence>
<dbReference type="GO" id="GO:0009908">
    <property type="term" value="P:flower development"/>
    <property type="evidence" value="ECO:0007669"/>
    <property type="project" value="UniProtKB-KW"/>
</dbReference>
<dbReference type="EMBL" id="JBANAX010000696">
    <property type="protein sequence ID" value="KAL1196740.1"/>
    <property type="molecule type" value="Genomic_DNA"/>
</dbReference>
<dbReference type="SMART" id="SM00582">
    <property type="entry name" value="RPR"/>
    <property type="match status" value="1"/>
</dbReference>
<gene>
    <name evidence="11" type="ORF">V5N11_024561</name>
</gene>
<dbReference type="Proteomes" id="UP001558713">
    <property type="component" value="Unassembled WGS sequence"/>
</dbReference>
<reference evidence="11 12" key="1">
    <citation type="submission" date="2024-04" db="EMBL/GenBank/DDBJ databases">
        <title>Genome assembly C_amara_ONT_v2.</title>
        <authorList>
            <person name="Yant L."/>
            <person name="Moore C."/>
            <person name="Slenker M."/>
        </authorList>
    </citation>
    <scope>NUCLEOTIDE SEQUENCE [LARGE SCALE GENOMIC DNA]</scope>
    <source>
        <tissue evidence="11">Leaf</tissue>
    </source>
</reference>
<feature type="domain" description="CID" evidence="10">
    <location>
        <begin position="884"/>
        <end position="1025"/>
    </location>
</feature>
<proteinExistence type="predicted"/>
<dbReference type="PROSITE" id="PS50812">
    <property type="entry name" value="PWWP"/>
    <property type="match status" value="1"/>
</dbReference>
<evidence type="ECO:0000256" key="3">
    <source>
        <dbReference type="ARBA" id="ARBA00022664"/>
    </source>
</evidence>
<dbReference type="FunFam" id="1.25.40.90:FF:000037">
    <property type="entry name" value="Enhancer of ag-4 2"/>
    <property type="match status" value="1"/>
</dbReference>
<keyword evidence="7" id="KW-0539">Nucleus</keyword>
<comment type="caution">
    <text evidence="11">The sequence shown here is derived from an EMBL/GenBank/DDBJ whole genome shotgun (WGS) entry which is preliminary data.</text>
</comment>
<dbReference type="InterPro" id="IPR006569">
    <property type="entry name" value="CID_dom"/>
</dbReference>
<dbReference type="SMART" id="SM00293">
    <property type="entry name" value="PWWP"/>
    <property type="match status" value="1"/>
</dbReference>
<feature type="region of interest" description="Disordered" evidence="8">
    <location>
        <begin position="617"/>
        <end position="643"/>
    </location>
</feature>
<feature type="region of interest" description="Disordered" evidence="8">
    <location>
        <begin position="836"/>
        <end position="883"/>
    </location>
</feature>
<evidence type="ECO:0000256" key="8">
    <source>
        <dbReference type="SAM" id="MobiDB-lite"/>
    </source>
</evidence>
<dbReference type="Gene3D" id="1.25.40.90">
    <property type="match status" value="1"/>
</dbReference>
<keyword evidence="5" id="KW-0287">Flowering</keyword>
<dbReference type="InterPro" id="IPR000313">
    <property type="entry name" value="PWWP_dom"/>
</dbReference>
<dbReference type="GO" id="GO:0006397">
    <property type="term" value="P:mRNA processing"/>
    <property type="evidence" value="ECO:0007669"/>
    <property type="project" value="UniProtKB-KW"/>
</dbReference>
<organism evidence="11 12">
    <name type="scientific">Cardamine amara subsp. amara</name>
    <dbReference type="NCBI Taxonomy" id="228776"/>
    <lineage>
        <taxon>Eukaryota</taxon>
        <taxon>Viridiplantae</taxon>
        <taxon>Streptophyta</taxon>
        <taxon>Embryophyta</taxon>
        <taxon>Tracheophyta</taxon>
        <taxon>Spermatophyta</taxon>
        <taxon>Magnoliopsida</taxon>
        <taxon>eudicotyledons</taxon>
        <taxon>Gunneridae</taxon>
        <taxon>Pentapetalae</taxon>
        <taxon>rosids</taxon>
        <taxon>malvids</taxon>
        <taxon>Brassicales</taxon>
        <taxon>Brassicaceae</taxon>
        <taxon>Cardamineae</taxon>
        <taxon>Cardamine</taxon>
    </lineage>
</organism>
<feature type="compositionally biased region" description="Polar residues" evidence="8">
    <location>
        <begin position="702"/>
        <end position="715"/>
    </location>
</feature>
<evidence type="ECO:0000259" key="9">
    <source>
        <dbReference type="PROSITE" id="PS50812"/>
    </source>
</evidence>
<feature type="compositionally biased region" description="Basic and acidic residues" evidence="8">
    <location>
        <begin position="197"/>
        <end position="211"/>
    </location>
</feature>
<feature type="region of interest" description="Disordered" evidence="8">
    <location>
        <begin position="344"/>
        <end position="392"/>
    </location>
</feature>
<feature type="region of interest" description="Disordered" evidence="8">
    <location>
        <begin position="136"/>
        <end position="211"/>
    </location>
</feature>
<feature type="compositionally biased region" description="Basic and acidic residues" evidence="8">
    <location>
        <begin position="246"/>
        <end position="267"/>
    </location>
</feature>
<feature type="compositionally biased region" description="Basic and acidic residues" evidence="8">
    <location>
        <begin position="463"/>
        <end position="474"/>
    </location>
</feature>
<feature type="compositionally biased region" description="Polar residues" evidence="8">
    <location>
        <begin position="183"/>
        <end position="196"/>
    </location>
</feature>
<dbReference type="Pfam" id="PF00855">
    <property type="entry name" value="PWWP"/>
    <property type="match status" value="1"/>
</dbReference>
<evidence type="ECO:0000256" key="5">
    <source>
        <dbReference type="ARBA" id="ARBA00023089"/>
    </source>
</evidence>
<dbReference type="PANTHER" id="PTHR12550:SF77">
    <property type="entry name" value="PROTEIN HUA2-LIKE 1"/>
    <property type="match status" value="1"/>
</dbReference>
<evidence type="ECO:0000256" key="1">
    <source>
        <dbReference type="ARBA" id="ARBA00004123"/>
    </source>
</evidence>
<comment type="subcellular location">
    <subcellularLocation>
        <location evidence="1">Nucleus</location>
    </subcellularLocation>
</comment>
<accession>A0ABD1A5Y0</accession>
<feature type="compositionally biased region" description="Basic and acidic residues" evidence="8">
    <location>
        <begin position="168"/>
        <end position="180"/>
    </location>
</feature>
<keyword evidence="2" id="KW-0217">Developmental protein</keyword>
<dbReference type="Pfam" id="PF04818">
    <property type="entry name" value="CID"/>
    <property type="match status" value="1"/>
</dbReference>
<evidence type="ECO:0000259" key="10">
    <source>
        <dbReference type="PROSITE" id="PS51391"/>
    </source>
</evidence>
<feature type="compositionally biased region" description="Basic and acidic residues" evidence="8">
    <location>
        <begin position="355"/>
        <end position="369"/>
    </location>
</feature>
<feature type="compositionally biased region" description="Low complexity" evidence="8">
    <location>
        <begin position="1218"/>
        <end position="1237"/>
    </location>
</feature>
<evidence type="ECO:0000256" key="2">
    <source>
        <dbReference type="ARBA" id="ARBA00022473"/>
    </source>
</evidence>
<feature type="region of interest" description="Disordered" evidence="8">
    <location>
        <begin position="448"/>
        <end position="489"/>
    </location>
</feature>
<name>A0ABD1A5Y0_CARAN</name>
<sequence length="1490" mass="161632">MAPGRKRGANKGMAIGELRLGDLVLAKVKGFPAWPAKISRPEDWDQAPDPKKHFVQFFGTHEIAFITPPDIQVFTSEAKTKLLKRCQGKTVKYFAQAVEEISTAFKELQNHKSGILGDEALLNAVEPSLTKLKILDQTEHRESSNDGNSDKFDSRVDPCLGKLGENNGAEKKPDIGDKDSSPFLKSNNRNTSSSSEPLKHGSPDPHLKVPDFDNKIDGVTFTEHRDGARKISVNGQRIIKKIASDSNKRCKDEVHRAKSVTDSRAATDNHLLGRNQKSKGSKKGQDPGSKKESFDNNVVSDLNIASSRKPKELLKEKPSTQVCADKHKQALGCKSGILGKKKSFESELGNSASGGDERKRAAKRPRSEDAVDQQQCKSKHLLPVGEGKAEGSDSTDVVSILKRETVLGLSADSTDVVSILKRETVLGVSARGGKNQFDKEVVPYTKRHKQTVEHPSVSSFSGSRDKEVTNHPEWKISSSSDSDVKVPAAQLPKRRRAICIYDEDDDDEDPKTPVHGGHANGPKANSASTDCPKSANASHDTSIKAKRLAGSAKSVETGKVPLYKHNKGSSLALPDSKPMGKPVKELLRKNVKPVLRSPKNSPQLVSFKKQVTGQNKTAKAYGAGMPDSMEGPLNSSSIGKPVIKLPPENVKQIMRSSKKSPQLFSTKEQMAKHNKIAKVSGAGMPKTCQGDSSKDAVAGSDRVTSSQSQTANQRSEPAFGEKPTGNLKVATCLNDAGVSTVKISADMIDVNQENESAPLISSGIPDSSSSMKDLIAAAQAKRKQAHSYTSPCVNLEHNLFTIGEMQTKSHSPSVAQNVSSSAGDAMLIVAQGHQEDLTPSNRGHQSSLISNHTEPNQAETEGNEERRVSSERRLAGGSLSGGTEAAISRDTFEGMIETLSRTKESIRRATRMAIDCAKYGIASEVVELLIRKLEIEPHFPRKVDLFFLLDSITQCSHSQKGKAGALYVPIVQAALPRLLGAAAPPGTGARENRHQCRKVLRLWLDRKIFPDSLLRRYIGDIGTSGGDATVGFSLRRPSRSERAVDDPLRDMEGMLVDEYGSNASFQLSEFLSSRTFGDDEEDEDLPSHEIKNTYMEEPVHAFGKLEVHDSSSDKLQYVLEDVKGVLEMEDASCQPRDEVPSHFCGIKAMEDSQGATTATELTPFPEGSPLLPHESPPSPPPLPHSPPPPSPPPPPLSPLQLPPPPPSSEQCSPPPPSESIARPPSSITQPPIPSHSSLPFQPGFGPPAYPLLQHEHQISMQRDHSSVATMQSNQIVPVLVNTVHGKHADGGEKSEYLVQQSSCFASVGIRSSREPSSFISSMQLEYGNGGMFFKHEGSTQNQQLRPSNTSFLQRTMISNLAPAPSSHFSLPSQIVQSPLRSSFPHPYPFPSQPVDGRRHINEEAWQMPSNGRSADTQNGAWISGRNPFPGSITVADGFFQPPPERPPSGTMSYQLAANNFQAGPTISDHTALQMLPSRLDIPSAARWRPS</sequence>
<feature type="region of interest" description="Disordered" evidence="8">
    <location>
        <begin position="655"/>
        <end position="723"/>
    </location>
</feature>
<feature type="compositionally biased region" description="Basic and acidic residues" evidence="8">
    <location>
        <begin position="309"/>
        <end position="321"/>
    </location>
</feature>
<protein>
    <submittedName>
        <fullName evidence="11">Protein HUA2-LIKE 1</fullName>
    </submittedName>
</protein>
<evidence type="ECO:0000313" key="11">
    <source>
        <dbReference type="EMBL" id="KAL1196740.1"/>
    </source>
</evidence>
<dbReference type="GO" id="GO:0005634">
    <property type="term" value="C:nucleus"/>
    <property type="evidence" value="ECO:0007669"/>
    <property type="project" value="UniProtKB-SubCell"/>
</dbReference>
<dbReference type="PANTHER" id="PTHR12550">
    <property type="entry name" value="HEPATOMA-DERIVED GROWTH FACTOR-RELATED"/>
    <property type="match status" value="1"/>
</dbReference>
<feature type="domain" description="PWWP" evidence="9">
    <location>
        <begin position="20"/>
        <end position="77"/>
    </location>
</feature>
<evidence type="ECO:0000256" key="6">
    <source>
        <dbReference type="ARBA" id="ARBA00023163"/>
    </source>
</evidence>
<dbReference type="Gene3D" id="2.30.30.140">
    <property type="match status" value="1"/>
</dbReference>
<feature type="region of interest" description="Disordered" evidence="8">
    <location>
        <begin position="1152"/>
        <end position="1250"/>
    </location>
</feature>
<evidence type="ECO:0000256" key="4">
    <source>
        <dbReference type="ARBA" id="ARBA00023015"/>
    </source>
</evidence>
<keyword evidence="3" id="KW-0507">mRNA processing</keyword>
<feature type="compositionally biased region" description="Basic and acidic residues" evidence="8">
    <location>
        <begin position="863"/>
        <end position="874"/>
    </location>
</feature>
<feature type="compositionally biased region" description="Polar residues" evidence="8">
    <location>
        <begin position="295"/>
        <end position="306"/>
    </location>
</feature>
<feature type="compositionally biased region" description="Basic and acidic residues" evidence="8">
    <location>
        <begin position="283"/>
        <end position="294"/>
    </location>
</feature>
<dbReference type="InterPro" id="IPR008942">
    <property type="entry name" value="ENTH_VHS"/>
</dbReference>
<dbReference type="PROSITE" id="PS51391">
    <property type="entry name" value="CID"/>
    <property type="match status" value="1"/>
</dbReference>
<feature type="compositionally biased region" description="Pro residues" evidence="8">
    <location>
        <begin position="1174"/>
        <end position="1217"/>
    </location>
</feature>
<keyword evidence="12" id="KW-1185">Reference proteome</keyword>
<feature type="compositionally biased region" description="Polar residues" evidence="8">
    <location>
        <begin position="523"/>
        <end position="540"/>
    </location>
</feature>
<dbReference type="SUPFAM" id="SSF63748">
    <property type="entry name" value="Tudor/PWWP/MBT"/>
    <property type="match status" value="1"/>
</dbReference>
<keyword evidence="6" id="KW-0804">Transcription</keyword>
<keyword evidence="4" id="KW-0805">Transcription regulation</keyword>
<feature type="region of interest" description="Disordered" evidence="8">
    <location>
        <begin position="246"/>
        <end position="321"/>
    </location>
</feature>
<evidence type="ECO:0000256" key="7">
    <source>
        <dbReference type="ARBA" id="ARBA00023242"/>
    </source>
</evidence>
<feature type="compositionally biased region" description="Basic and acidic residues" evidence="8">
    <location>
        <begin position="136"/>
        <end position="156"/>
    </location>
</feature>
<feature type="compositionally biased region" description="Polar residues" evidence="8">
    <location>
        <begin position="659"/>
        <end position="668"/>
    </location>
</feature>
<feature type="compositionally biased region" description="Polar residues" evidence="8">
    <location>
        <begin position="837"/>
        <end position="860"/>
    </location>
</feature>
<feature type="region of interest" description="Disordered" evidence="8">
    <location>
        <begin position="503"/>
        <end position="554"/>
    </location>
</feature>